<dbReference type="InterPro" id="IPR025340">
    <property type="entry name" value="DUF4246"/>
</dbReference>
<feature type="domain" description="DUF4246" evidence="1">
    <location>
        <begin position="19"/>
        <end position="62"/>
    </location>
</feature>
<name>A0AAD7IS48_9AGAR</name>
<dbReference type="EMBL" id="JARJLG010000093">
    <property type="protein sequence ID" value="KAJ7747659.1"/>
    <property type="molecule type" value="Genomic_DNA"/>
</dbReference>
<evidence type="ECO:0000313" key="3">
    <source>
        <dbReference type="Proteomes" id="UP001215280"/>
    </source>
</evidence>
<gene>
    <name evidence="2" type="ORF">DFH07DRAFT_576314</name>
</gene>
<dbReference type="PANTHER" id="PTHR33119">
    <property type="entry name" value="IFI3P"/>
    <property type="match status" value="1"/>
</dbReference>
<dbReference type="PANTHER" id="PTHR33119:SF1">
    <property type="entry name" value="FE2OG DIOXYGENASE DOMAIN-CONTAINING PROTEIN"/>
    <property type="match status" value="1"/>
</dbReference>
<evidence type="ECO:0000259" key="1">
    <source>
        <dbReference type="Pfam" id="PF14033"/>
    </source>
</evidence>
<accession>A0AAD7IS48</accession>
<evidence type="ECO:0000313" key="2">
    <source>
        <dbReference type="EMBL" id="KAJ7747659.1"/>
    </source>
</evidence>
<organism evidence="2 3">
    <name type="scientific">Mycena maculata</name>
    <dbReference type="NCBI Taxonomy" id="230809"/>
    <lineage>
        <taxon>Eukaryota</taxon>
        <taxon>Fungi</taxon>
        <taxon>Dikarya</taxon>
        <taxon>Basidiomycota</taxon>
        <taxon>Agaricomycotina</taxon>
        <taxon>Agaricomycetes</taxon>
        <taxon>Agaricomycetidae</taxon>
        <taxon>Agaricales</taxon>
        <taxon>Marasmiineae</taxon>
        <taxon>Mycenaceae</taxon>
        <taxon>Mycena</taxon>
    </lineage>
</organism>
<dbReference type="AlphaFoldDB" id="A0AAD7IS48"/>
<sequence length="110" mass="12219">MPAGRSPGLTCSSFSSLYVSSFKLPDPSKSGHHKILAVFLVHPTKDPIVSATDVPPQQAEWQPKPLKWPAILPTRLWSPLQELCDAPVKDQFPATLMTLREAEAYRLELL</sequence>
<proteinExistence type="predicted"/>
<dbReference type="Proteomes" id="UP001215280">
    <property type="component" value="Unassembled WGS sequence"/>
</dbReference>
<protein>
    <recommendedName>
        <fullName evidence="1">DUF4246 domain-containing protein</fullName>
    </recommendedName>
</protein>
<comment type="caution">
    <text evidence="2">The sequence shown here is derived from an EMBL/GenBank/DDBJ whole genome shotgun (WGS) entry which is preliminary data.</text>
</comment>
<dbReference type="Pfam" id="PF14033">
    <property type="entry name" value="DUF4246"/>
    <property type="match status" value="1"/>
</dbReference>
<dbReference type="InterPro" id="IPR049192">
    <property type="entry name" value="DUF4246_C"/>
</dbReference>
<reference evidence="2" key="1">
    <citation type="submission" date="2023-03" db="EMBL/GenBank/DDBJ databases">
        <title>Massive genome expansion in bonnet fungi (Mycena s.s.) driven by repeated elements and novel gene families across ecological guilds.</title>
        <authorList>
            <consortium name="Lawrence Berkeley National Laboratory"/>
            <person name="Harder C.B."/>
            <person name="Miyauchi S."/>
            <person name="Viragh M."/>
            <person name="Kuo A."/>
            <person name="Thoen E."/>
            <person name="Andreopoulos B."/>
            <person name="Lu D."/>
            <person name="Skrede I."/>
            <person name="Drula E."/>
            <person name="Henrissat B."/>
            <person name="Morin E."/>
            <person name="Kohler A."/>
            <person name="Barry K."/>
            <person name="LaButti K."/>
            <person name="Morin E."/>
            <person name="Salamov A."/>
            <person name="Lipzen A."/>
            <person name="Mereny Z."/>
            <person name="Hegedus B."/>
            <person name="Baldrian P."/>
            <person name="Stursova M."/>
            <person name="Weitz H."/>
            <person name="Taylor A."/>
            <person name="Grigoriev I.V."/>
            <person name="Nagy L.G."/>
            <person name="Martin F."/>
            <person name="Kauserud H."/>
        </authorList>
    </citation>
    <scope>NUCLEOTIDE SEQUENCE</scope>
    <source>
        <strain evidence="2">CBHHK188m</strain>
    </source>
</reference>
<keyword evidence="3" id="KW-1185">Reference proteome</keyword>